<feature type="transmembrane region" description="Helical" evidence="1">
    <location>
        <begin position="77"/>
        <end position="98"/>
    </location>
</feature>
<dbReference type="RefSeq" id="WP_109102648.1">
    <property type="nucleotide sequence ID" value="NZ_QDKQ01000067.1"/>
</dbReference>
<evidence type="ECO:0000256" key="1">
    <source>
        <dbReference type="SAM" id="Phobius"/>
    </source>
</evidence>
<feature type="transmembrane region" description="Helical" evidence="1">
    <location>
        <begin position="47"/>
        <end position="65"/>
    </location>
</feature>
<name>A0A2T9JJD3_9CAUL</name>
<gene>
    <name evidence="2" type="ORF">DDF67_20160</name>
</gene>
<evidence type="ECO:0000313" key="2">
    <source>
        <dbReference type="EMBL" id="PVM83815.1"/>
    </source>
</evidence>
<reference evidence="2 3" key="1">
    <citation type="submission" date="2018-04" db="EMBL/GenBank/DDBJ databases">
        <title>The genome sequence of Caulobacter sp. 744.</title>
        <authorList>
            <person name="Gao J."/>
            <person name="Sun J."/>
        </authorList>
    </citation>
    <scope>NUCLEOTIDE SEQUENCE [LARGE SCALE GENOMIC DNA]</scope>
    <source>
        <strain evidence="2 3">774</strain>
    </source>
</reference>
<keyword evidence="3" id="KW-1185">Reference proteome</keyword>
<proteinExistence type="predicted"/>
<feature type="transmembrane region" description="Helical" evidence="1">
    <location>
        <begin position="131"/>
        <end position="149"/>
    </location>
</feature>
<feature type="transmembrane region" description="Helical" evidence="1">
    <location>
        <begin position="104"/>
        <end position="124"/>
    </location>
</feature>
<dbReference type="AlphaFoldDB" id="A0A2T9JJD3"/>
<feature type="transmembrane region" description="Helical" evidence="1">
    <location>
        <begin position="155"/>
        <end position="174"/>
    </location>
</feature>
<organism evidence="2 3">
    <name type="scientific">Caulobacter endophyticus</name>
    <dbReference type="NCBI Taxonomy" id="2172652"/>
    <lineage>
        <taxon>Bacteria</taxon>
        <taxon>Pseudomonadati</taxon>
        <taxon>Pseudomonadota</taxon>
        <taxon>Alphaproteobacteria</taxon>
        <taxon>Caulobacterales</taxon>
        <taxon>Caulobacteraceae</taxon>
        <taxon>Caulobacter</taxon>
    </lineage>
</organism>
<keyword evidence="1" id="KW-1133">Transmembrane helix</keyword>
<protein>
    <submittedName>
        <fullName evidence="2">Uncharacterized protein</fullName>
    </submittedName>
</protein>
<evidence type="ECO:0000313" key="3">
    <source>
        <dbReference type="Proteomes" id="UP000245073"/>
    </source>
</evidence>
<accession>A0A2T9JJD3</accession>
<dbReference type="Proteomes" id="UP000245073">
    <property type="component" value="Unassembled WGS sequence"/>
</dbReference>
<sequence>MTGTTHGRMRRGSRWTLLVWGGAAGLLALPAIAMRFTAEVNWTAGDFLAMGAMLLVAAGLVELAVRLSGDIAYRLGACVAVAASFLLIWINLAVGIVGSEDNRANQLFAGVLATALLGAVLAGFRPAGMARAMVAAAVAQGLVCLTVFAMGQGLILAATGVFAGLWLAAAALFARAARKDAA</sequence>
<dbReference type="EMBL" id="QDKQ01000067">
    <property type="protein sequence ID" value="PVM83815.1"/>
    <property type="molecule type" value="Genomic_DNA"/>
</dbReference>
<keyword evidence="1" id="KW-0472">Membrane</keyword>
<comment type="caution">
    <text evidence="2">The sequence shown here is derived from an EMBL/GenBank/DDBJ whole genome shotgun (WGS) entry which is preliminary data.</text>
</comment>
<keyword evidence="1" id="KW-0812">Transmembrane</keyword>
<dbReference type="OrthoDB" id="9813621at2"/>